<sequence length="66" mass="7562">MIYDIRRFLLETPMKSNFGITENLRHWNESGHFSELLTAAVGDRTDGRDVVLPPDPRQSTGQGWTM</sequence>
<organism evidence="2 3">
    <name type="scientific">Alligator mississippiensis</name>
    <name type="common">American alligator</name>
    <dbReference type="NCBI Taxonomy" id="8496"/>
    <lineage>
        <taxon>Eukaryota</taxon>
        <taxon>Metazoa</taxon>
        <taxon>Chordata</taxon>
        <taxon>Craniata</taxon>
        <taxon>Vertebrata</taxon>
        <taxon>Euteleostomi</taxon>
        <taxon>Archelosauria</taxon>
        <taxon>Archosauria</taxon>
        <taxon>Crocodylia</taxon>
        <taxon>Alligatoridae</taxon>
        <taxon>Alligatorinae</taxon>
        <taxon>Alligator</taxon>
    </lineage>
</organism>
<gene>
    <name evidence="2" type="ORF">Y1Q_0019989</name>
</gene>
<feature type="region of interest" description="Disordered" evidence="1">
    <location>
        <begin position="46"/>
        <end position="66"/>
    </location>
</feature>
<accession>A0A151PDY6</accession>
<name>A0A151PDY6_ALLMI</name>
<evidence type="ECO:0000313" key="2">
    <source>
        <dbReference type="EMBL" id="KYO47282.1"/>
    </source>
</evidence>
<feature type="compositionally biased region" description="Polar residues" evidence="1">
    <location>
        <begin position="57"/>
        <end position="66"/>
    </location>
</feature>
<comment type="caution">
    <text evidence="2">The sequence shown here is derived from an EMBL/GenBank/DDBJ whole genome shotgun (WGS) entry which is preliminary data.</text>
</comment>
<dbReference type="Proteomes" id="UP000050525">
    <property type="component" value="Unassembled WGS sequence"/>
</dbReference>
<evidence type="ECO:0000256" key="1">
    <source>
        <dbReference type="SAM" id="MobiDB-lite"/>
    </source>
</evidence>
<keyword evidence="3" id="KW-1185">Reference proteome</keyword>
<proteinExistence type="predicted"/>
<evidence type="ECO:0000313" key="3">
    <source>
        <dbReference type="Proteomes" id="UP000050525"/>
    </source>
</evidence>
<dbReference type="AlphaFoldDB" id="A0A151PDY6"/>
<reference evidence="2 3" key="1">
    <citation type="journal article" date="2012" name="Genome Biol.">
        <title>Sequencing three crocodilian genomes to illuminate the evolution of archosaurs and amniotes.</title>
        <authorList>
            <person name="St John J.A."/>
            <person name="Braun E.L."/>
            <person name="Isberg S.R."/>
            <person name="Miles L.G."/>
            <person name="Chong A.Y."/>
            <person name="Gongora J."/>
            <person name="Dalzell P."/>
            <person name="Moran C."/>
            <person name="Bed'hom B."/>
            <person name="Abzhanov A."/>
            <person name="Burgess S.C."/>
            <person name="Cooksey A.M."/>
            <person name="Castoe T.A."/>
            <person name="Crawford N.G."/>
            <person name="Densmore L.D."/>
            <person name="Drew J.C."/>
            <person name="Edwards S.V."/>
            <person name="Faircloth B.C."/>
            <person name="Fujita M.K."/>
            <person name="Greenwold M.J."/>
            <person name="Hoffmann F.G."/>
            <person name="Howard J.M."/>
            <person name="Iguchi T."/>
            <person name="Janes D.E."/>
            <person name="Khan S.Y."/>
            <person name="Kohno S."/>
            <person name="de Koning A.J."/>
            <person name="Lance S.L."/>
            <person name="McCarthy F.M."/>
            <person name="McCormack J.E."/>
            <person name="Merchant M.E."/>
            <person name="Peterson D.G."/>
            <person name="Pollock D.D."/>
            <person name="Pourmand N."/>
            <person name="Raney B.J."/>
            <person name="Roessler K.A."/>
            <person name="Sanford J.R."/>
            <person name="Sawyer R.H."/>
            <person name="Schmidt C.J."/>
            <person name="Triplett E.W."/>
            <person name="Tuberville T.D."/>
            <person name="Venegas-Anaya M."/>
            <person name="Howard J.T."/>
            <person name="Jarvis E.D."/>
            <person name="Guillette L.J.Jr."/>
            <person name="Glenn T.C."/>
            <person name="Green R.E."/>
            <person name="Ray D.A."/>
        </authorList>
    </citation>
    <scope>NUCLEOTIDE SEQUENCE [LARGE SCALE GENOMIC DNA]</scope>
    <source>
        <strain evidence="2">KSC_2009_1</strain>
    </source>
</reference>
<dbReference type="EMBL" id="AKHW03000474">
    <property type="protein sequence ID" value="KYO47282.1"/>
    <property type="molecule type" value="Genomic_DNA"/>
</dbReference>
<protein>
    <submittedName>
        <fullName evidence="2">Uncharacterized protein</fullName>
    </submittedName>
</protein>